<accession>A0AAD8RNE1</accession>
<keyword evidence="2" id="KW-1185">Reference proteome</keyword>
<evidence type="ECO:0008006" key="3">
    <source>
        <dbReference type="Google" id="ProtNLM"/>
    </source>
</evidence>
<dbReference type="PANTHER" id="PTHR10426">
    <property type="entry name" value="STRICTOSIDINE SYNTHASE-RELATED"/>
    <property type="match status" value="1"/>
</dbReference>
<name>A0AAD8RNE1_LOLMU</name>
<dbReference type="GO" id="GO:0012505">
    <property type="term" value="C:endomembrane system"/>
    <property type="evidence" value="ECO:0007669"/>
    <property type="project" value="TreeGrafter"/>
</dbReference>
<sequence>MNEHECGRPFVLKFNNNIGELYVADAYFGLRVVSPEDNVSKPLGPELAGSPLSFANTIEIDHETGVVCFTEISTRFPRK</sequence>
<reference evidence="1" key="1">
    <citation type="submission" date="2023-07" db="EMBL/GenBank/DDBJ databases">
        <title>A chromosome-level genome assembly of Lolium multiflorum.</title>
        <authorList>
            <person name="Chen Y."/>
            <person name="Copetti D."/>
            <person name="Kolliker R."/>
            <person name="Studer B."/>
        </authorList>
    </citation>
    <scope>NUCLEOTIDE SEQUENCE</scope>
    <source>
        <strain evidence="1">02402/16</strain>
        <tissue evidence="1">Leaf</tissue>
    </source>
</reference>
<gene>
    <name evidence="1" type="ORF">QYE76_003278</name>
</gene>
<evidence type="ECO:0000313" key="2">
    <source>
        <dbReference type="Proteomes" id="UP001231189"/>
    </source>
</evidence>
<protein>
    <recommendedName>
        <fullName evidence="3">Strictosidine synthase</fullName>
    </recommendedName>
</protein>
<organism evidence="1 2">
    <name type="scientific">Lolium multiflorum</name>
    <name type="common">Italian ryegrass</name>
    <name type="synonym">Lolium perenne subsp. multiflorum</name>
    <dbReference type="NCBI Taxonomy" id="4521"/>
    <lineage>
        <taxon>Eukaryota</taxon>
        <taxon>Viridiplantae</taxon>
        <taxon>Streptophyta</taxon>
        <taxon>Embryophyta</taxon>
        <taxon>Tracheophyta</taxon>
        <taxon>Spermatophyta</taxon>
        <taxon>Magnoliopsida</taxon>
        <taxon>Liliopsida</taxon>
        <taxon>Poales</taxon>
        <taxon>Poaceae</taxon>
        <taxon>BOP clade</taxon>
        <taxon>Pooideae</taxon>
        <taxon>Poodae</taxon>
        <taxon>Poeae</taxon>
        <taxon>Poeae Chloroplast Group 2 (Poeae type)</taxon>
        <taxon>Loliodinae</taxon>
        <taxon>Loliinae</taxon>
        <taxon>Lolium</taxon>
    </lineage>
</organism>
<proteinExistence type="predicted"/>
<dbReference type="InterPro" id="IPR011042">
    <property type="entry name" value="6-blade_b-propeller_TolB-like"/>
</dbReference>
<dbReference type="PANTHER" id="PTHR10426:SF79">
    <property type="entry name" value="PROTEIN STRICTOSIDINE SYNTHASE-LIKE 2"/>
    <property type="match status" value="1"/>
</dbReference>
<evidence type="ECO:0000313" key="1">
    <source>
        <dbReference type="EMBL" id="KAK1628963.1"/>
    </source>
</evidence>
<dbReference type="Gene3D" id="2.120.10.30">
    <property type="entry name" value="TolB, C-terminal domain"/>
    <property type="match status" value="1"/>
</dbReference>
<comment type="caution">
    <text evidence="1">The sequence shown here is derived from an EMBL/GenBank/DDBJ whole genome shotgun (WGS) entry which is preliminary data.</text>
</comment>
<dbReference type="EMBL" id="JAUUTY010000005">
    <property type="protein sequence ID" value="KAK1628963.1"/>
    <property type="molecule type" value="Genomic_DNA"/>
</dbReference>
<dbReference type="Proteomes" id="UP001231189">
    <property type="component" value="Unassembled WGS sequence"/>
</dbReference>
<dbReference type="AlphaFoldDB" id="A0AAD8RNE1"/>
<dbReference type="GO" id="GO:0016787">
    <property type="term" value="F:hydrolase activity"/>
    <property type="evidence" value="ECO:0007669"/>
    <property type="project" value="TreeGrafter"/>
</dbReference>